<dbReference type="Proteomes" id="UP000012313">
    <property type="component" value="Unassembled WGS sequence"/>
</dbReference>
<sequence length="85" mass="9520">MKKRILLTWIACVFTIGILNCNFLTANEQLCAKDMEEFDKCFPVLLLAIPGCVDPSLNTCGIAVVETAKEICRGRMQQDSCRAHR</sequence>
<protein>
    <submittedName>
        <fullName evidence="1">Uncharacterized protein</fullName>
    </submittedName>
</protein>
<proteinExistence type="predicted"/>
<dbReference type="EMBL" id="AOHC02000037">
    <property type="protein sequence ID" value="EMY77241.1"/>
    <property type="molecule type" value="Genomic_DNA"/>
</dbReference>
<evidence type="ECO:0000313" key="2">
    <source>
        <dbReference type="Proteomes" id="UP000012313"/>
    </source>
</evidence>
<organism evidence="1 2">
    <name type="scientific">Leptospira weilii serovar Ranarum str. ICFT</name>
    <dbReference type="NCBI Taxonomy" id="1218598"/>
    <lineage>
        <taxon>Bacteria</taxon>
        <taxon>Pseudomonadati</taxon>
        <taxon>Spirochaetota</taxon>
        <taxon>Spirochaetia</taxon>
        <taxon>Leptospirales</taxon>
        <taxon>Leptospiraceae</taxon>
        <taxon>Leptospira</taxon>
    </lineage>
</organism>
<keyword evidence="2" id="KW-1185">Reference proteome</keyword>
<dbReference type="RefSeq" id="WP_003004117.1">
    <property type="nucleotide sequence ID" value="NZ_AOHC02000037.1"/>
</dbReference>
<evidence type="ECO:0000313" key="1">
    <source>
        <dbReference type="EMBL" id="EMY77241.1"/>
    </source>
</evidence>
<accession>N1WAF8</accession>
<gene>
    <name evidence="1" type="ORF">LEP1GSC060_2917</name>
</gene>
<dbReference type="AlphaFoldDB" id="N1WAF8"/>
<comment type="caution">
    <text evidence="1">The sequence shown here is derived from an EMBL/GenBank/DDBJ whole genome shotgun (WGS) entry which is preliminary data.</text>
</comment>
<name>N1WAF8_9LEPT</name>
<reference evidence="1" key="1">
    <citation type="submission" date="2013-03" db="EMBL/GenBank/DDBJ databases">
        <authorList>
            <person name="Harkins D.M."/>
            <person name="Durkin A.S."/>
            <person name="Brinkac L.M."/>
            <person name="Haft D.H."/>
            <person name="Selengut J.D."/>
            <person name="Sanka R."/>
            <person name="DePew J."/>
            <person name="Purushe J."/>
            <person name="Hartskeerl R.A."/>
            <person name="Ahmed A."/>
            <person name="van der Linden H."/>
            <person name="Goris M.G.A."/>
            <person name="Vinetz J.M."/>
            <person name="Sutton G.G."/>
            <person name="Nierman W.C."/>
            <person name="Fouts D.E."/>
        </authorList>
    </citation>
    <scope>NUCLEOTIDE SEQUENCE [LARGE SCALE GENOMIC DNA]</scope>
    <source>
        <strain evidence="1">ICFT</strain>
    </source>
</reference>
<dbReference type="STRING" id="1218598.LEP1GSC060_2917"/>